<dbReference type="PROSITE" id="PS50088">
    <property type="entry name" value="ANK_REPEAT"/>
    <property type="match status" value="3"/>
</dbReference>
<feature type="repeat" description="ANK" evidence="3">
    <location>
        <begin position="204"/>
        <end position="238"/>
    </location>
</feature>
<dbReference type="PANTHER" id="PTHR24124:SF14">
    <property type="entry name" value="CHROMOSOME UNDETERMINED SCAFFOLD_25, WHOLE GENOME SHOTGUN SEQUENCE"/>
    <property type="match status" value="1"/>
</dbReference>
<dbReference type="SUPFAM" id="SSF48403">
    <property type="entry name" value="Ankyrin repeat"/>
    <property type="match status" value="1"/>
</dbReference>
<evidence type="ECO:0000256" key="2">
    <source>
        <dbReference type="ARBA" id="ARBA00023043"/>
    </source>
</evidence>
<dbReference type="AlphaFoldDB" id="A0ABD2XI35"/>
<feature type="repeat" description="ANK" evidence="3">
    <location>
        <begin position="279"/>
        <end position="311"/>
    </location>
</feature>
<feature type="repeat" description="ANK" evidence="3">
    <location>
        <begin position="352"/>
        <end position="384"/>
    </location>
</feature>
<evidence type="ECO:0000313" key="5">
    <source>
        <dbReference type="Proteomes" id="UP001627154"/>
    </source>
</evidence>
<reference evidence="4 5" key="1">
    <citation type="journal article" date="2024" name="bioRxiv">
        <title>A reference genome for Trichogramma kaykai: A tiny desert-dwelling parasitoid wasp with competing sex-ratio distorters.</title>
        <authorList>
            <person name="Culotta J."/>
            <person name="Lindsey A.R."/>
        </authorList>
    </citation>
    <scope>NUCLEOTIDE SEQUENCE [LARGE SCALE GENOMIC DNA]</scope>
    <source>
        <strain evidence="4 5">KSX58</strain>
    </source>
</reference>
<dbReference type="PANTHER" id="PTHR24124">
    <property type="entry name" value="ANKYRIN REPEAT FAMILY A"/>
    <property type="match status" value="1"/>
</dbReference>
<gene>
    <name evidence="4" type="ORF">TKK_002979</name>
</gene>
<evidence type="ECO:0000313" key="4">
    <source>
        <dbReference type="EMBL" id="KAL3404517.1"/>
    </source>
</evidence>
<dbReference type="InterPro" id="IPR002110">
    <property type="entry name" value="Ankyrin_rpt"/>
</dbReference>
<name>A0ABD2XI35_9HYME</name>
<dbReference type="EMBL" id="JBJJXI010000025">
    <property type="protein sequence ID" value="KAL3404517.1"/>
    <property type="molecule type" value="Genomic_DNA"/>
</dbReference>
<dbReference type="Proteomes" id="UP001627154">
    <property type="component" value="Unassembled WGS sequence"/>
</dbReference>
<dbReference type="InterPro" id="IPR036770">
    <property type="entry name" value="Ankyrin_rpt-contain_sf"/>
</dbReference>
<dbReference type="PROSITE" id="PS50297">
    <property type="entry name" value="ANK_REP_REGION"/>
    <property type="match status" value="3"/>
</dbReference>
<dbReference type="Pfam" id="PF12796">
    <property type="entry name" value="Ank_2"/>
    <property type="match status" value="1"/>
</dbReference>
<accession>A0ABD2XI35</accession>
<evidence type="ECO:0000256" key="1">
    <source>
        <dbReference type="ARBA" id="ARBA00022737"/>
    </source>
</evidence>
<sequence>MVDMNMAVNLFEDSDDSFDGNGYELEEVDRRNQETLEKLRRECENFNWEVVEERYSFFCRVVDLTIGWIYHWERYLPNIRDILRPEQIDYLLKESVINRLDHLRIQGEQFIKFALRAHYKDQPDVDEDGRPFLRRTTALHHVSANDTRPRVVLDLFDIYNRFDVNYADESGLTHFHVACQFGCCDVAGKFLRLGQDPNLLVRETGDSPLHFAVTAEFNGRTVIESLFRKGANPNLANVKGSTALHAICKGDYNQDIVNAFFELSLEYNHQVLIDAQDVGGNAPLHTALAYGNKRAAELLLRKGADSSLANAEGLTPLHIICKRIKDDDLVDFFFNIHDDLHQTVRINVLDNEGMTPLKWAVVYLMPHAVDVLLDRGADMSQFTFPAGDHFYAALEDDYEFTASELLRKASGILAVLERLERRGYELDRSGAITITKFFAKNRLFLYPENPAQLESCWRNQAFVRTTREIMINPNLSLYDLMQLRPEEAENRVTYMEYFELSCTKKLEAFPVWGYVWPCVVHLCEKLDRGFFRRWAMNTFLEFMGDRLPILCCDMIIDHPLTNEDLGCIIIAGATGQTS</sequence>
<evidence type="ECO:0000256" key="3">
    <source>
        <dbReference type="PROSITE-ProRule" id="PRU00023"/>
    </source>
</evidence>
<dbReference type="SMART" id="SM00248">
    <property type="entry name" value="ANK"/>
    <property type="match status" value="6"/>
</dbReference>
<keyword evidence="5" id="KW-1185">Reference proteome</keyword>
<dbReference type="Gene3D" id="1.25.40.20">
    <property type="entry name" value="Ankyrin repeat-containing domain"/>
    <property type="match status" value="1"/>
</dbReference>
<keyword evidence="2 3" id="KW-0040">ANK repeat</keyword>
<comment type="caution">
    <text evidence="4">The sequence shown here is derived from an EMBL/GenBank/DDBJ whole genome shotgun (WGS) entry which is preliminary data.</text>
</comment>
<proteinExistence type="predicted"/>
<organism evidence="4 5">
    <name type="scientific">Trichogramma kaykai</name>
    <dbReference type="NCBI Taxonomy" id="54128"/>
    <lineage>
        <taxon>Eukaryota</taxon>
        <taxon>Metazoa</taxon>
        <taxon>Ecdysozoa</taxon>
        <taxon>Arthropoda</taxon>
        <taxon>Hexapoda</taxon>
        <taxon>Insecta</taxon>
        <taxon>Pterygota</taxon>
        <taxon>Neoptera</taxon>
        <taxon>Endopterygota</taxon>
        <taxon>Hymenoptera</taxon>
        <taxon>Apocrita</taxon>
        <taxon>Proctotrupomorpha</taxon>
        <taxon>Chalcidoidea</taxon>
        <taxon>Trichogrammatidae</taxon>
        <taxon>Trichogramma</taxon>
    </lineage>
</organism>
<protein>
    <submittedName>
        <fullName evidence="4">Uncharacterized protein</fullName>
    </submittedName>
</protein>
<keyword evidence="1" id="KW-0677">Repeat</keyword>